<dbReference type="EMBL" id="QICS01000040">
    <property type="protein sequence ID" value="PXV83884.1"/>
    <property type="molecule type" value="Genomic_DNA"/>
</dbReference>
<name>A0A318EFY0_9FIRM</name>
<feature type="non-terminal residue" evidence="1">
    <location>
        <position position="1"/>
    </location>
</feature>
<accession>A0A318EFY0</accession>
<evidence type="ECO:0000313" key="2">
    <source>
        <dbReference type="Proteomes" id="UP000247523"/>
    </source>
</evidence>
<gene>
    <name evidence="1" type="ORF">C8E03_1402</name>
</gene>
<proteinExistence type="predicted"/>
<dbReference type="AlphaFoldDB" id="A0A318EFY0"/>
<sequence>KIIVGILWVLCYNMDIGGVTHETYGIQI</sequence>
<reference evidence="1 2" key="1">
    <citation type="submission" date="2018-05" db="EMBL/GenBank/DDBJ databases">
        <title>Genomic Encyclopedia of Type Strains, Phase IV (KMG-IV): sequencing the most valuable type-strain genomes for metagenomic binning, comparative biology and taxonomic classification.</title>
        <authorList>
            <person name="Goeker M."/>
        </authorList>
    </citation>
    <scope>NUCLEOTIDE SEQUENCE [LARGE SCALE GENOMIC DNA]</scope>
    <source>
        <strain evidence="1 2">DSM 28816</strain>
    </source>
</reference>
<organism evidence="1 2">
    <name type="scientific">Lachnotalea glycerini</name>
    <dbReference type="NCBI Taxonomy" id="1763509"/>
    <lineage>
        <taxon>Bacteria</taxon>
        <taxon>Bacillati</taxon>
        <taxon>Bacillota</taxon>
        <taxon>Clostridia</taxon>
        <taxon>Lachnospirales</taxon>
        <taxon>Lachnospiraceae</taxon>
        <taxon>Lachnotalea</taxon>
    </lineage>
</organism>
<dbReference type="Proteomes" id="UP000247523">
    <property type="component" value="Unassembled WGS sequence"/>
</dbReference>
<evidence type="ECO:0000313" key="1">
    <source>
        <dbReference type="EMBL" id="PXV83884.1"/>
    </source>
</evidence>
<comment type="caution">
    <text evidence="1">The sequence shown here is derived from an EMBL/GenBank/DDBJ whole genome shotgun (WGS) entry which is preliminary data.</text>
</comment>
<protein>
    <submittedName>
        <fullName evidence="1">Uncharacterized protein</fullName>
    </submittedName>
</protein>